<dbReference type="SUPFAM" id="SSF56112">
    <property type="entry name" value="Protein kinase-like (PK-like)"/>
    <property type="match status" value="1"/>
</dbReference>
<evidence type="ECO:0000313" key="12">
    <source>
        <dbReference type="EMBL" id="KAK0415032.1"/>
    </source>
</evidence>
<dbReference type="Pfam" id="PF00069">
    <property type="entry name" value="Pkinase"/>
    <property type="match status" value="1"/>
</dbReference>
<dbReference type="SMART" id="SM00220">
    <property type="entry name" value="S_TKc"/>
    <property type="match status" value="1"/>
</dbReference>
<evidence type="ECO:0000256" key="2">
    <source>
        <dbReference type="ARBA" id="ARBA00022741"/>
    </source>
</evidence>
<gene>
    <name evidence="12" type="ORF">QR680_011736</name>
</gene>
<evidence type="ECO:0000256" key="8">
    <source>
        <dbReference type="SAM" id="Coils"/>
    </source>
</evidence>
<dbReference type="GO" id="GO:0004708">
    <property type="term" value="F:MAP kinase kinase activity"/>
    <property type="evidence" value="ECO:0007669"/>
    <property type="project" value="UniProtKB-EC"/>
</dbReference>
<feature type="signal peptide" evidence="10">
    <location>
        <begin position="1"/>
        <end position="17"/>
    </location>
</feature>
<dbReference type="AlphaFoldDB" id="A0AA39I216"/>
<evidence type="ECO:0000256" key="6">
    <source>
        <dbReference type="ARBA" id="ARBA00038999"/>
    </source>
</evidence>
<evidence type="ECO:0000256" key="4">
    <source>
        <dbReference type="ARBA" id="ARBA00022840"/>
    </source>
</evidence>
<dbReference type="EC" id="2.7.12.2" evidence="6"/>
<dbReference type="InterPro" id="IPR000719">
    <property type="entry name" value="Prot_kinase_dom"/>
</dbReference>
<feature type="domain" description="Protein kinase" evidence="11">
    <location>
        <begin position="466"/>
        <end position="725"/>
    </location>
</feature>
<evidence type="ECO:0000256" key="1">
    <source>
        <dbReference type="ARBA" id="ARBA00022679"/>
    </source>
</evidence>
<dbReference type="EMBL" id="JAUCMV010000002">
    <property type="protein sequence ID" value="KAK0415032.1"/>
    <property type="molecule type" value="Genomic_DNA"/>
</dbReference>
<organism evidence="12 13">
    <name type="scientific">Steinernema hermaphroditum</name>
    <dbReference type="NCBI Taxonomy" id="289476"/>
    <lineage>
        <taxon>Eukaryota</taxon>
        <taxon>Metazoa</taxon>
        <taxon>Ecdysozoa</taxon>
        <taxon>Nematoda</taxon>
        <taxon>Chromadorea</taxon>
        <taxon>Rhabditida</taxon>
        <taxon>Tylenchina</taxon>
        <taxon>Panagrolaimomorpha</taxon>
        <taxon>Strongyloidoidea</taxon>
        <taxon>Steinernematidae</taxon>
        <taxon>Steinernema</taxon>
    </lineage>
</organism>
<accession>A0AA39I216</accession>
<dbReference type="GO" id="GO:0005524">
    <property type="term" value="F:ATP binding"/>
    <property type="evidence" value="ECO:0007669"/>
    <property type="project" value="UniProtKB-UniRule"/>
</dbReference>
<dbReference type="InterPro" id="IPR017441">
    <property type="entry name" value="Protein_kinase_ATP_BS"/>
</dbReference>
<protein>
    <recommendedName>
        <fullName evidence="6">mitogen-activated protein kinase kinase</fullName>
        <ecNumber evidence="6">2.7.12.2</ecNumber>
    </recommendedName>
</protein>
<reference evidence="12" key="1">
    <citation type="submission" date="2023-06" db="EMBL/GenBank/DDBJ databases">
        <title>Genomic analysis of the entomopathogenic nematode Steinernema hermaphroditum.</title>
        <authorList>
            <person name="Schwarz E.M."/>
            <person name="Heppert J.K."/>
            <person name="Baniya A."/>
            <person name="Schwartz H.T."/>
            <person name="Tan C.-H."/>
            <person name="Antoshechkin I."/>
            <person name="Sternberg P.W."/>
            <person name="Goodrich-Blair H."/>
            <person name="Dillman A.R."/>
        </authorList>
    </citation>
    <scope>NUCLEOTIDE SEQUENCE</scope>
    <source>
        <strain evidence="12">PS9179</strain>
        <tissue evidence="12">Whole animal</tissue>
    </source>
</reference>
<evidence type="ECO:0000259" key="11">
    <source>
        <dbReference type="PROSITE" id="PS50011"/>
    </source>
</evidence>
<keyword evidence="4 7" id="KW-0067">ATP-binding</keyword>
<evidence type="ECO:0000256" key="10">
    <source>
        <dbReference type="SAM" id="SignalP"/>
    </source>
</evidence>
<dbReference type="PROSITE" id="PS00108">
    <property type="entry name" value="PROTEIN_KINASE_ST"/>
    <property type="match status" value="1"/>
</dbReference>
<dbReference type="PROSITE" id="PS50011">
    <property type="entry name" value="PROTEIN_KINASE_DOM"/>
    <property type="match status" value="1"/>
</dbReference>
<name>A0AA39I216_9BILA</name>
<evidence type="ECO:0000256" key="3">
    <source>
        <dbReference type="ARBA" id="ARBA00022777"/>
    </source>
</evidence>
<feature type="binding site" evidence="7">
    <location>
        <position position="494"/>
    </location>
    <ligand>
        <name>ATP</name>
        <dbReference type="ChEBI" id="CHEBI:30616"/>
    </ligand>
</feature>
<dbReference type="Proteomes" id="UP001175271">
    <property type="component" value="Unassembled WGS sequence"/>
</dbReference>
<evidence type="ECO:0000256" key="9">
    <source>
        <dbReference type="SAM" id="MobiDB-lite"/>
    </source>
</evidence>
<feature type="coiled-coil region" evidence="8">
    <location>
        <begin position="54"/>
        <end position="81"/>
    </location>
</feature>
<proteinExistence type="inferred from homology"/>
<comment type="caution">
    <text evidence="12">The sequence shown here is derived from an EMBL/GenBank/DDBJ whole genome shotgun (WGS) entry which is preliminary data.</text>
</comment>
<dbReference type="PROSITE" id="PS51257">
    <property type="entry name" value="PROKAR_LIPOPROTEIN"/>
    <property type="match status" value="1"/>
</dbReference>
<dbReference type="InterPro" id="IPR008271">
    <property type="entry name" value="Ser/Thr_kinase_AS"/>
</dbReference>
<dbReference type="InterPro" id="IPR011009">
    <property type="entry name" value="Kinase-like_dom_sf"/>
</dbReference>
<keyword evidence="1" id="KW-0808">Transferase</keyword>
<feature type="region of interest" description="Disordered" evidence="9">
    <location>
        <begin position="25"/>
        <end position="50"/>
    </location>
</feature>
<feature type="compositionally biased region" description="Basic residues" evidence="9">
    <location>
        <begin position="347"/>
        <end position="356"/>
    </location>
</feature>
<evidence type="ECO:0000256" key="5">
    <source>
        <dbReference type="ARBA" id="ARBA00038035"/>
    </source>
</evidence>
<keyword evidence="8" id="KW-0175">Coiled coil</keyword>
<keyword evidence="10" id="KW-0732">Signal</keyword>
<keyword evidence="2 7" id="KW-0547">Nucleotide-binding</keyword>
<sequence>MKYVYVVLALFLSVGYGCHPMVKDPSVNPGPEDVQNDGPTQTTTAGEGHEEDDLQKLIAKLMAAEQSSKLANNDIKVANEKVAAKVANHWAKELLDSSLSDEKLKWALDRIALETSRRQTHQLEEKLRDMDKRFEKLQFLRGHLEDIVASDIDVNLDDESHQGCARTFFTAFDVLLRFEYRFGIEHVLQRFETEIFNSRMGVKEALRNLGHTDCGQEDDHLFPSPVKQPVIDLVLHYIYIMPVQVDLEPLTTAILGSAVTALKSAKNAKRCDHHKDDLKLRTKTDDATTTQTIEERLDKLFNDKKGTQKPSTRPSPIQIPKRRNQKTPPRTPPRTDPLSTTTGYRGSSRRTPRHPFHREEGRHSRRAVVVLRDPLPAVEEHRVSSTKKRSPPISFRRISTNSHLFIRKIFENSAEAVGPKKVDWMQVSPSPPKVASQHSNMTVDTRPMHTFEDSIPRDLYYKGVIFLKDRKLGAGAFGVVYSFKRHTGEKIAMKVVCPKNPSESRSVTQELDTWKKLSHPNVIGFLEHFTHEKLHIFLMEHAQGGDLHSFISFDMGMASAQLKHHISCQLLSAVAYIHSRGIVHFDIKPENILFFDKTTVKLCDFGLAGKMKTDRGGIEIKAYNGRGTARYFSPEKWAKKSTFATRDDIWALGYTIMTLYIGRYPWKSPTTTNVEFLLWLHSPKKCPLFNKLSYDKPLFELLRNMLQPVENLRWSANQTLNSDYVKQICTRQSFLGKLGRSIRRTIVKPFVLRRTLK</sequence>
<evidence type="ECO:0000256" key="7">
    <source>
        <dbReference type="PROSITE-ProRule" id="PRU10141"/>
    </source>
</evidence>
<dbReference type="CDD" id="cd00180">
    <property type="entry name" value="PKc"/>
    <property type="match status" value="1"/>
</dbReference>
<dbReference type="PANTHER" id="PTHR48013">
    <property type="entry name" value="DUAL SPECIFICITY MITOGEN-ACTIVATED PROTEIN KINASE KINASE 5-RELATED"/>
    <property type="match status" value="1"/>
</dbReference>
<feature type="chain" id="PRO_5041364441" description="mitogen-activated protein kinase kinase" evidence="10">
    <location>
        <begin position="18"/>
        <end position="757"/>
    </location>
</feature>
<feature type="compositionally biased region" description="Low complexity" evidence="9">
    <location>
        <begin position="336"/>
        <end position="346"/>
    </location>
</feature>
<feature type="region of interest" description="Disordered" evidence="9">
    <location>
        <begin position="298"/>
        <end position="362"/>
    </location>
</feature>
<keyword evidence="13" id="KW-1185">Reference proteome</keyword>
<dbReference type="PROSITE" id="PS00107">
    <property type="entry name" value="PROTEIN_KINASE_ATP"/>
    <property type="match status" value="1"/>
</dbReference>
<dbReference type="PANTHER" id="PTHR48013:SF7">
    <property type="entry name" value="SERINE_THREONINE-PROTEIN KINASE SBK2"/>
    <property type="match status" value="1"/>
</dbReference>
<comment type="similarity">
    <text evidence="5">Belongs to the protein kinase superfamily. STE Ser/Thr protein kinase family. MAP kinase kinase subfamily.</text>
</comment>
<keyword evidence="3" id="KW-0418">Kinase</keyword>
<dbReference type="Gene3D" id="1.10.510.10">
    <property type="entry name" value="Transferase(Phosphotransferase) domain 1"/>
    <property type="match status" value="1"/>
</dbReference>
<evidence type="ECO:0000313" key="13">
    <source>
        <dbReference type="Proteomes" id="UP001175271"/>
    </source>
</evidence>